<sequence length="372" mass="44548">MNIGIIDADLLDNGTRHPNLALMKISGYMKEMGHDTSLLLNYNDVYNYEKIYMSKVFSFTDVPLDYRQFPDIEYGGTGFFEDGGENLPQDIEHHMPDYQLYDPYIAAKVAQGAKPNTYSDYVDYSIGFTTRGCFRKCDFCVNKKYNHVFRHSPLTEFLDKNRKYIYLWDDNIMGYNKWHEVFDELEATGKYFQFRQGLDIRLMTDEKAKRLKTLKYKGDFIFAFDHIQDKELIQSKLKLWRKHINKTTKLYVLCSFDSTNTYDETFWVSDIINTFERIKILMQFGCLPYIMRYERYKTSPYRGMYINLGRWCNQPNIFKKMSFNNFVDRNQELAKTPRPCSAKRYADSFRLRYPNVAQKYYDLRFEDLNQYK</sequence>
<reference evidence="1 2" key="1">
    <citation type="submission" date="2020-07" db="EMBL/GenBank/DDBJ databases">
        <title>Vallitalea guaymasensis genome.</title>
        <authorList>
            <person name="Postec A."/>
        </authorList>
    </citation>
    <scope>NUCLEOTIDE SEQUENCE [LARGE SCALE GENOMIC DNA]</scope>
    <source>
        <strain evidence="1 2">Ra1766G1</strain>
    </source>
</reference>
<dbReference type="AlphaFoldDB" id="A0A8J8M8M7"/>
<name>A0A8J8M8M7_9FIRM</name>
<dbReference type="KEGG" id="vgu:HYG85_04975"/>
<dbReference type="Proteomes" id="UP000677305">
    <property type="component" value="Chromosome"/>
</dbReference>
<dbReference type="RefSeq" id="WP_212692552.1">
    <property type="nucleotide sequence ID" value="NZ_CP058561.1"/>
</dbReference>
<protein>
    <recommendedName>
        <fullName evidence="3">Radical SAM core domain-containing protein</fullName>
    </recommendedName>
</protein>
<accession>A0A8J8M8M7</accession>
<evidence type="ECO:0008006" key="3">
    <source>
        <dbReference type="Google" id="ProtNLM"/>
    </source>
</evidence>
<dbReference type="InterPro" id="IPR058240">
    <property type="entry name" value="rSAM_sf"/>
</dbReference>
<organism evidence="1 2">
    <name type="scientific">Vallitalea guaymasensis</name>
    <dbReference type="NCBI Taxonomy" id="1185412"/>
    <lineage>
        <taxon>Bacteria</taxon>
        <taxon>Bacillati</taxon>
        <taxon>Bacillota</taxon>
        <taxon>Clostridia</taxon>
        <taxon>Lachnospirales</taxon>
        <taxon>Vallitaleaceae</taxon>
        <taxon>Vallitalea</taxon>
    </lineage>
</organism>
<keyword evidence="2" id="KW-1185">Reference proteome</keyword>
<proteinExistence type="predicted"/>
<dbReference type="SUPFAM" id="SSF102114">
    <property type="entry name" value="Radical SAM enzymes"/>
    <property type="match status" value="1"/>
</dbReference>
<evidence type="ECO:0000313" key="2">
    <source>
        <dbReference type="Proteomes" id="UP000677305"/>
    </source>
</evidence>
<evidence type="ECO:0000313" key="1">
    <source>
        <dbReference type="EMBL" id="QUH28304.1"/>
    </source>
</evidence>
<dbReference type="EMBL" id="CP058561">
    <property type="protein sequence ID" value="QUH28304.1"/>
    <property type="molecule type" value="Genomic_DNA"/>
</dbReference>
<gene>
    <name evidence="1" type="ORF">HYG85_04975</name>
</gene>